<dbReference type="Pfam" id="PF01420">
    <property type="entry name" value="Methylase_S"/>
    <property type="match status" value="1"/>
</dbReference>
<evidence type="ECO:0000313" key="7">
    <source>
        <dbReference type="Proteomes" id="UP000199729"/>
    </source>
</evidence>
<keyword evidence="7" id="KW-1185">Reference proteome</keyword>
<evidence type="ECO:0000259" key="5">
    <source>
        <dbReference type="Pfam" id="PF01420"/>
    </source>
</evidence>
<dbReference type="InterPro" id="IPR052021">
    <property type="entry name" value="Type-I_RS_S_subunit"/>
</dbReference>
<keyword evidence="3" id="KW-0238">DNA-binding</keyword>
<keyword evidence="2" id="KW-0680">Restriction system</keyword>
<dbReference type="Gene3D" id="1.10.287.1120">
    <property type="entry name" value="Bipartite methylase S protein"/>
    <property type="match status" value="1"/>
</dbReference>
<evidence type="ECO:0000313" key="6">
    <source>
        <dbReference type="EMBL" id="ASM78199.1"/>
    </source>
</evidence>
<dbReference type="EMBL" id="CP022423">
    <property type="protein sequence ID" value="ASM78199.1"/>
    <property type="molecule type" value="Genomic_DNA"/>
</dbReference>
<keyword evidence="6" id="KW-0540">Nuclease</keyword>
<proteinExistence type="inferred from homology"/>
<dbReference type="InterPro" id="IPR044946">
    <property type="entry name" value="Restrct_endonuc_typeI_TRD_sf"/>
</dbReference>
<dbReference type="KEGG" id="vff:VITFI_CDS2421"/>
<dbReference type="InterPro" id="IPR000055">
    <property type="entry name" value="Restrct_endonuc_typeI_TRD"/>
</dbReference>
<dbReference type="GO" id="GO:0003677">
    <property type="term" value="F:DNA binding"/>
    <property type="evidence" value="ECO:0007669"/>
    <property type="project" value="UniProtKB-KW"/>
</dbReference>
<dbReference type="PANTHER" id="PTHR30408:SF12">
    <property type="entry name" value="TYPE I RESTRICTION ENZYME MJAVIII SPECIFICITY SUBUNIT"/>
    <property type="match status" value="1"/>
</dbReference>
<organism evidence="6 7">
    <name type="scientific">Vitreoscilla filiformis</name>
    <dbReference type="NCBI Taxonomy" id="63"/>
    <lineage>
        <taxon>Bacteria</taxon>
        <taxon>Pseudomonadati</taxon>
        <taxon>Pseudomonadota</taxon>
        <taxon>Betaproteobacteria</taxon>
        <taxon>Neisseriales</taxon>
        <taxon>Neisseriaceae</taxon>
        <taxon>Vitreoscilla</taxon>
    </lineage>
</organism>
<feature type="coiled-coil region" evidence="4">
    <location>
        <begin position="390"/>
        <end position="417"/>
    </location>
</feature>
<name>A0A221KH00_VITFI</name>
<dbReference type="CDD" id="cd17275">
    <property type="entry name" value="RMtype1_S_MjaORF132P-TRD1-CR1_like"/>
    <property type="match status" value="1"/>
</dbReference>
<dbReference type="REBASE" id="212341">
    <property type="entry name" value="S.Vfi15551ORF2422P"/>
</dbReference>
<dbReference type="RefSeq" id="WP_157725671.1">
    <property type="nucleotide sequence ID" value="NZ_CP022423.1"/>
</dbReference>
<dbReference type="OrthoDB" id="5298944at2"/>
<keyword evidence="6" id="KW-0378">Hydrolase</keyword>
<dbReference type="GO" id="GO:0009307">
    <property type="term" value="P:DNA restriction-modification system"/>
    <property type="evidence" value="ECO:0007669"/>
    <property type="project" value="UniProtKB-KW"/>
</dbReference>
<evidence type="ECO:0000256" key="3">
    <source>
        <dbReference type="ARBA" id="ARBA00023125"/>
    </source>
</evidence>
<accession>A0A221KH00</accession>
<dbReference type="GO" id="GO:0004519">
    <property type="term" value="F:endonuclease activity"/>
    <property type="evidence" value="ECO:0007669"/>
    <property type="project" value="UniProtKB-KW"/>
</dbReference>
<dbReference type="Proteomes" id="UP000199729">
    <property type="component" value="Chromosome"/>
</dbReference>
<feature type="domain" description="Type I restriction modification DNA specificity" evidence="5">
    <location>
        <begin position="1"/>
        <end position="172"/>
    </location>
</feature>
<comment type="similarity">
    <text evidence="1">Belongs to the type-I restriction system S methylase family.</text>
</comment>
<dbReference type="PANTHER" id="PTHR30408">
    <property type="entry name" value="TYPE-1 RESTRICTION ENZYME ECOKI SPECIFICITY PROTEIN"/>
    <property type="match status" value="1"/>
</dbReference>
<gene>
    <name evidence="6" type="ORF">VITFI_CDS2421</name>
</gene>
<reference evidence="6 7" key="1">
    <citation type="submission" date="2017-07" db="EMBL/GenBank/DDBJ databases">
        <title>Complete Genome Sequence of the cosmetic ferment Vitreoscilla filiformis (ATCC15551).</title>
        <authorList>
            <person name="Contreras S."/>
            <person name="Sagory-Zalkind P."/>
            <person name="Blanquart H."/>
            <person name="Iltis A."/>
            <person name="Morand S.C."/>
        </authorList>
    </citation>
    <scope>NUCLEOTIDE SEQUENCE [LARGE SCALE GENOMIC DNA]</scope>
    <source>
        <strain evidence="6 7">ATCC 15551</strain>
    </source>
</reference>
<sequence length="435" mass="48562">MSEWIHSTVGDVTVTQRAGGTPTASVPNFYGGEIPFVTIEDITAAGRYLDKTQKFLTELGLNSSAAWLIKEPQILYSMYATIGKPIINKIPCATSQAIIALKVADCIGLEFLYYQLDFIRPGVFKYTAQTTQSNLNAKSVRSIPICYPKSTTHQDRIVRILNGVDASIEKTESLIEKYQHIKAGLMHDLFTRGVLPNGQLRPRREEAPELYQETAIGWIPKGWNVSALNELLAPVANNIRSGPFGSALLKHELVNDGIPFLGIDNIHTEHFESSFRRFVDANKFAELAKYKVRPRDVVITIMGTVGRCCVIPEDLDLALSSKHLWTMTFDPEKVIPELVCWQLNHAAWAQAWFRRAMQGGIMDAIQSSTLKNLRLPVPSLGEQAQIHARYLRISTKIRQESAQVEKLKKQKSGLMQDLLTGKVPVPVPEHEATDG</sequence>
<keyword evidence="4" id="KW-0175">Coiled coil</keyword>
<dbReference type="AlphaFoldDB" id="A0A221KH00"/>
<dbReference type="Gene3D" id="3.90.220.20">
    <property type="entry name" value="DNA methylase specificity domains"/>
    <property type="match status" value="2"/>
</dbReference>
<evidence type="ECO:0000256" key="1">
    <source>
        <dbReference type="ARBA" id="ARBA00010923"/>
    </source>
</evidence>
<evidence type="ECO:0000256" key="4">
    <source>
        <dbReference type="SAM" id="Coils"/>
    </source>
</evidence>
<protein>
    <submittedName>
        <fullName evidence="6">Restriction endonuclease S subunit</fullName>
    </submittedName>
</protein>
<dbReference type="SUPFAM" id="SSF116734">
    <property type="entry name" value="DNA methylase specificity domain"/>
    <property type="match status" value="2"/>
</dbReference>
<keyword evidence="6" id="KW-0255">Endonuclease</keyword>
<evidence type="ECO:0000256" key="2">
    <source>
        <dbReference type="ARBA" id="ARBA00022747"/>
    </source>
</evidence>